<organism evidence="2 3">
    <name type="scientific">Nocardioides marmoribigeumensis</name>
    <dbReference type="NCBI Taxonomy" id="433649"/>
    <lineage>
        <taxon>Bacteria</taxon>
        <taxon>Bacillati</taxon>
        <taxon>Actinomycetota</taxon>
        <taxon>Actinomycetes</taxon>
        <taxon>Propionibacteriales</taxon>
        <taxon>Nocardioidaceae</taxon>
        <taxon>Nocardioides</taxon>
    </lineage>
</organism>
<dbReference type="Proteomes" id="UP001183648">
    <property type="component" value="Unassembled WGS sequence"/>
</dbReference>
<dbReference type="PANTHER" id="PTHR46018:SF4">
    <property type="entry name" value="METALLO-HYDROLASE YHFI-RELATED"/>
    <property type="match status" value="1"/>
</dbReference>
<proteinExistence type="predicted"/>
<protein>
    <submittedName>
        <fullName evidence="2">Ribonuclease BN (tRNA processing enzyme)</fullName>
    </submittedName>
</protein>
<sequence length="253" mass="27357">MKLTVIGCSGSYAGPESSASSYLVEAPDGEGGTFRLLVDLGSGALGALHRHVDPLLIDAVLVSHLHADHFFDISGYYVMRKYHPTGPAPRIPVWGPRGMRSRVARAYGLPLDPGMNDEFAFKRLRKGSFEIGPFQVTARRVLHPIEAFAFRIEHEGKVLVYSGDTALCDALVELAEGADVLLAEAAFRDDEDNPPGIHMTGSEAASVARDAHCRTLVLTHVPPWHDKRDALREAEGVFLGPISLAAEGSSYSI</sequence>
<dbReference type="InterPro" id="IPR036866">
    <property type="entry name" value="RibonucZ/Hydroxyglut_hydro"/>
</dbReference>
<keyword evidence="3" id="KW-1185">Reference proteome</keyword>
<gene>
    <name evidence="2" type="ORF">J2S63_003691</name>
</gene>
<evidence type="ECO:0000313" key="2">
    <source>
        <dbReference type="EMBL" id="MDR7364138.1"/>
    </source>
</evidence>
<comment type="caution">
    <text evidence="2">The sequence shown here is derived from an EMBL/GenBank/DDBJ whole genome shotgun (WGS) entry which is preliminary data.</text>
</comment>
<dbReference type="Pfam" id="PF12706">
    <property type="entry name" value="Lactamase_B_2"/>
    <property type="match status" value="1"/>
</dbReference>
<dbReference type="EMBL" id="JAVDYG010000001">
    <property type="protein sequence ID" value="MDR7364138.1"/>
    <property type="molecule type" value="Genomic_DNA"/>
</dbReference>
<dbReference type="RefSeq" id="WP_310305414.1">
    <property type="nucleotide sequence ID" value="NZ_BAAAPS010000005.1"/>
</dbReference>
<evidence type="ECO:0000259" key="1">
    <source>
        <dbReference type="SMART" id="SM00849"/>
    </source>
</evidence>
<accession>A0ABU2C0F5</accession>
<dbReference type="PANTHER" id="PTHR46018">
    <property type="entry name" value="ZINC PHOSPHODIESTERASE ELAC PROTEIN 1"/>
    <property type="match status" value="1"/>
</dbReference>
<name>A0ABU2C0F5_9ACTN</name>
<reference evidence="2 3" key="1">
    <citation type="submission" date="2023-07" db="EMBL/GenBank/DDBJ databases">
        <title>Sequencing the genomes of 1000 actinobacteria strains.</title>
        <authorList>
            <person name="Klenk H.-P."/>
        </authorList>
    </citation>
    <scope>NUCLEOTIDE SEQUENCE [LARGE SCALE GENOMIC DNA]</scope>
    <source>
        <strain evidence="2 3">DSM 19426</strain>
    </source>
</reference>
<dbReference type="CDD" id="cd07716">
    <property type="entry name" value="RNaseZ_short-form-like_MBL-fold"/>
    <property type="match status" value="1"/>
</dbReference>
<dbReference type="Gene3D" id="3.60.15.10">
    <property type="entry name" value="Ribonuclease Z/Hydroxyacylglutathione hydrolase-like"/>
    <property type="match status" value="1"/>
</dbReference>
<dbReference type="SMART" id="SM00849">
    <property type="entry name" value="Lactamase_B"/>
    <property type="match status" value="1"/>
</dbReference>
<dbReference type="SUPFAM" id="SSF56281">
    <property type="entry name" value="Metallo-hydrolase/oxidoreductase"/>
    <property type="match status" value="1"/>
</dbReference>
<dbReference type="InterPro" id="IPR001279">
    <property type="entry name" value="Metallo-B-lactamas"/>
</dbReference>
<feature type="domain" description="Metallo-beta-lactamase" evidence="1">
    <location>
        <begin position="18"/>
        <end position="220"/>
    </location>
</feature>
<evidence type="ECO:0000313" key="3">
    <source>
        <dbReference type="Proteomes" id="UP001183648"/>
    </source>
</evidence>